<dbReference type="RefSeq" id="XP_060670843.1">
    <property type="nucleotide sequence ID" value="XM_060814860.1"/>
</dbReference>
<evidence type="ECO:0000256" key="1">
    <source>
        <dbReference type="SAM" id="MobiDB-lite"/>
    </source>
</evidence>
<dbReference type="Proteomes" id="UP001652623">
    <property type="component" value="Chromosome 2"/>
</dbReference>
<gene>
    <name evidence="3 4" type="primary">LOC112490422</name>
</gene>
<reference evidence="2 3" key="1">
    <citation type="submission" date="2025-05" db="UniProtKB">
        <authorList>
            <consortium name="RefSeq"/>
        </authorList>
    </citation>
    <scope>NUCLEOTIDE SEQUENCE [LARGE SCALE GENOMIC DNA]</scope>
    <source>
        <tissue evidence="3 4">Seedling</tissue>
    </source>
</reference>
<accession>A0ABM4A278</accession>
<name>A0ABM4A278_ZIZJJ</name>
<organism evidence="2 4">
    <name type="scientific">Ziziphus jujuba</name>
    <name type="common">Chinese jujube</name>
    <name type="synonym">Ziziphus sativa</name>
    <dbReference type="NCBI Taxonomy" id="326968"/>
    <lineage>
        <taxon>Eukaryota</taxon>
        <taxon>Viridiplantae</taxon>
        <taxon>Streptophyta</taxon>
        <taxon>Embryophyta</taxon>
        <taxon>Tracheophyta</taxon>
        <taxon>Spermatophyta</taxon>
        <taxon>Magnoliopsida</taxon>
        <taxon>eudicotyledons</taxon>
        <taxon>Gunneridae</taxon>
        <taxon>Pentapetalae</taxon>
        <taxon>rosids</taxon>
        <taxon>fabids</taxon>
        <taxon>Rosales</taxon>
        <taxon>Rhamnaceae</taxon>
        <taxon>Paliureae</taxon>
        <taxon>Ziziphus</taxon>
    </lineage>
</organism>
<dbReference type="RefSeq" id="XP_060670844.1">
    <property type="nucleotide sequence ID" value="XM_060814861.1"/>
</dbReference>
<feature type="compositionally biased region" description="Low complexity" evidence="1">
    <location>
        <begin position="14"/>
        <end position="27"/>
    </location>
</feature>
<evidence type="ECO:0000313" key="2">
    <source>
        <dbReference type="Proteomes" id="UP001652623"/>
    </source>
</evidence>
<protein>
    <submittedName>
        <fullName evidence="3 4">Uncharacterized protein LOC112490422 isoform X1</fullName>
    </submittedName>
</protein>
<feature type="region of interest" description="Disordered" evidence="1">
    <location>
        <begin position="1"/>
        <end position="27"/>
    </location>
</feature>
<evidence type="ECO:0000313" key="3">
    <source>
        <dbReference type="RefSeq" id="XP_060670843.1"/>
    </source>
</evidence>
<evidence type="ECO:0000313" key="4">
    <source>
        <dbReference type="RefSeq" id="XP_060670844.1"/>
    </source>
</evidence>
<proteinExistence type="predicted"/>
<keyword evidence="2" id="KW-1185">Reference proteome</keyword>
<sequence length="275" mass="30302">MNHTAVGDKKKRQSSSSSVLSQTTVHSLPGARHPLRHLLLPRPLRPRPMLCRLQILGVLVPNEDGLTAWLCRREGVFPLFVVSSLSGFLPSFTHLSTRTQVKIVSSIVLEGNRTSFQQIKVFWLIGLVGASNRSCNSEEQLKLYLEDVAMEHHRLALQEGVIHIDQWRGHSAGNAIPDRSKVAASVLWFSTVHNTAQVLPVSPSNTTSSAPSFSFINLILYDLSSGNLLQAVANGSHVCFQYNSSTNLGESLKLYLDFGEAFSGTSWISFARGCY</sequence>
<dbReference type="GeneID" id="112490422"/>